<proteinExistence type="predicted"/>
<comment type="caution">
    <text evidence="1">The sequence shown here is derived from an EMBL/GenBank/DDBJ whole genome shotgun (WGS) entry which is preliminary data.</text>
</comment>
<dbReference type="AlphaFoldDB" id="A0A4Y9ADY6"/>
<evidence type="ECO:0000313" key="2">
    <source>
        <dbReference type="Proteomes" id="UP000298484"/>
    </source>
</evidence>
<name>A0A4Y9ADY6_9BACI</name>
<keyword evidence="2" id="KW-1185">Reference proteome</keyword>
<evidence type="ECO:0000313" key="1">
    <source>
        <dbReference type="EMBL" id="TFJ93160.1"/>
    </source>
</evidence>
<accession>A0A4Y9ADY6</accession>
<reference evidence="1 2" key="1">
    <citation type="submission" date="2019-03" db="EMBL/GenBank/DDBJ databases">
        <title>Genome sequence of Lentibacillus salicampi ATCC BAA-719.</title>
        <authorList>
            <person name="Maclea K.S."/>
            <person name="Simoes Junior M."/>
        </authorList>
    </citation>
    <scope>NUCLEOTIDE SEQUENCE [LARGE SCALE GENOMIC DNA]</scope>
    <source>
        <strain evidence="1 2">ATCC BAA-719</strain>
    </source>
</reference>
<protein>
    <submittedName>
        <fullName evidence="1">Uncharacterized protein</fullName>
    </submittedName>
</protein>
<dbReference type="OrthoDB" id="2964861at2"/>
<dbReference type="EMBL" id="SRHY01000010">
    <property type="protein sequence ID" value="TFJ93160.1"/>
    <property type="molecule type" value="Genomic_DNA"/>
</dbReference>
<organism evidence="1 2">
    <name type="scientific">Lentibacillus salicampi</name>
    <dbReference type="NCBI Taxonomy" id="175306"/>
    <lineage>
        <taxon>Bacteria</taxon>
        <taxon>Bacillati</taxon>
        <taxon>Bacillota</taxon>
        <taxon>Bacilli</taxon>
        <taxon>Bacillales</taxon>
        <taxon>Bacillaceae</taxon>
        <taxon>Lentibacillus</taxon>
    </lineage>
</organism>
<dbReference type="Proteomes" id="UP000298484">
    <property type="component" value="Unassembled WGS sequence"/>
</dbReference>
<gene>
    <name evidence="1" type="ORF">E4U82_08580</name>
</gene>
<dbReference type="PROSITE" id="PS51257">
    <property type="entry name" value="PROKAR_LIPOPROTEIN"/>
    <property type="match status" value="1"/>
</dbReference>
<sequence>MGDDRNLLRKRTVLTLILIAVLLVLSACGGSDSAAEDSDEETESPKTGLNEITLDDMITKKDNNEAFYVLIYDAKTEYVKNTKLLEAYDKALKDKDMTAFHVNLNTLDDEQKQKVDSLIEEYESHSGSSHSPFEDGGFAVVYDGQINSAFEYVGKAWLLNTTIDEANEDSTFLDDDLYSDVKEGIQINVDYVKNEGINLTY</sequence>